<reference evidence="1" key="1">
    <citation type="journal article" date="2018" name="Genome Biol. Evol.">
        <title>Genomics and development of Lentinus tigrinus, a white-rot wood-decaying mushroom with dimorphic fruiting bodies.</title>
        <authorList>
            <person name="Wu B."/>
            <person name="Xu Z."/>
            <person name="Knudson A."/>
            <person name="Carlson A."/>
            <person name="Chen N."/>
            <person name="Kovaka S."/>
            <person name="LaButti K."/>
            <person name="Lipzen A."/>
            <person name="Pennachio C."/>
            <person name="Riley R."/>
            <person name="Schakwitz W."/>
            <person name="Umezawa K."/>
            <person name="Ohm R.A."/>
            <person name="Grigoriev I.V."/>
            <person name="Nagy L.G."/>
            <person name="Gibbons J."/>
            <person name="Hibbett D."/>
        </authorList>
    </citation>
    <scope>NUCLEOTIDE SEQUENCE [LARGE SCALE GENOMIC DNA]</scope>
    <source>
        <strain evidence="1">ALCF2SS1-6</strain>
    </source>
</reference>
<dbReference type="STRING" id="1328759.A0A5C2RPY1"/>
<proteinExistence type="predicted"/>
<organism evidence="1 2">
    <name type="scientific">Lentinus tigrinus ALCF2SS1-6</name>
    <dbReference type="NCBI Taxonomy" id="1328759"/>
    <lineage>
        <taxon>Eukaryota</taxon>
        <taxon>Fungi</taxon>
        <taxon>Dikarya</taxon>
        <taxon>Basidiomycota</taxon>
        <taxon>Agaricomycotina</taxon>
        <taxon>Agaricomycetes</taxon>
        <taxon>Polyporales</taxon>
        <taxon>Polyporaceae</taxon>
        <taxon>Lentinus</taxon>
    </lineage>
</organism>
<protein>
    <submittedName>
        <fullName evidence="1">Uncharacterized protein</fullName>
    </submittedName>
</protein>
<name>A0A5C2RPY1_9APHY</name>
<dbReference type="AlphaFoldDB" id="A0A5C2RPY1"/>
<dbReference type="Proteomes" id="UP000313359">
    <property type="component" value="Unassembled WGS sequence"/>
</dbReference>
<dbReference type="EMBL" id="ML122319">
    <property type="protein sequence ID" value="RPD53603.1"/>
    <property type="molecule type" value="Genomic_DNA"/>
</dbReference>
<gene>
    <name evidence="1" type="ORF">L227DRAFT_396755</name>
</gene>
<evidence type="ECO:0000313" key="2">
    <source>
        <dbReference type="Proteomes" id="UP000313359"/>
    </source>
</evidence>
<sequence>MGCCHRLPHFEACPPHLQDCTATLVILSAPLPQPSNHQFLLNAIDKATGWNQALSRSAKGFLLSKLASAEGAGCHVHAEAGLMALDAHLALRRLQSTRLAADVQKIATVFEHVGSLPIGITKKCCWACFRLAQLLTSDIRSDFLLPGSHGVIYPWSPPPFGVSPKVLSILRDELMGRVVQWATEQVDYIDASRQSSSRFQHAVISKATWWN</sequence>
<evidence type="ECO:0000313" key="1">
    <source>
        <dbReference type="EMBL" id="RPD53603.1"/>
    </source>
</evidence>
<keyword evidence="2" id="KW-1185">Reference proteome</keyword>
<accession>A0A5C2RPY1</accession>
<dbReference type="OrthoDB" id="2757766at2759"/>